<dbReference type="EMBL" id="JAUHGG010000003">
    <property type="protein sequence ID" value="MDS1821493.1"/>
    <property type="molecule type" value="Genomic_DNA"/>
</dbReference>
<dbReference type="AlphaFoldDB" id="A0AAW8PZ27"/>
<dbReference type="Proteomes" id="UP001253193">
    <property type="component" value="Unassembled WGS sequence"/>
</dbReference>
<proteinExistence type="predicted"/>
<evidence type="ECO:0000313" key="1">
    <source>
        <dbReference type="EMBL" id="MDS1821493.1"/>
    </source>
</evidence>
<evidence type="ECO:0008006" key="3">
    <source>
        <dbReference type="Google" id="ProtNLM"/>
    </source>
</evidence>
<comment type="caution">
    <text evidence="1">The sequence shown here is derived from an EMBL/GenBank/DDBJ whole genome shotgun (WGS) entry which is preliminary data.</text>
</comment>
<reference evidence="1" key="1">
    <citation type="submission" date="2023-06" db="EMBL/GenBank/DDBJ databases">
        <title>Genomic Diversity of Vibrio spp. and Metagenomic Analysis of Pathogens in Florida Gulf Coastal Waters Following Hurricane Ian.</title>
        <authorList>
            <person name="Brumfield K.D."/>
        </authorList>
    </citation>
    <scope>NUCLEOTIDE SEQUENCE</scope>
    <source>
        <strain evidence="1">WBS2B-138</strain>
    </source>
</reference>
<dbReference type="RefSeq" id="WP_311020387.1">
    <property type="nucleotide sequence ID" value="NZ_JAUHGG010000003.1"/>
</dbReference>
<gene>
    <name evidence="1" type="ORF">QX249_12545</name>
</gene>
<accession>A0AAW8PZ27</accession>
<evidence type="ECO:0000313" key="2">
    <source>
        <dbReference type="Proteomes" id="UP001253193"/>
    </source>
</evidence>
<sequence length="278" mass="30917">MNNEITNGHVLYCDKLINTGRFNIHGKLVESGNDSEYLIEVDPNALSAGFSMQNSTLKATPIEDFLEAKTDSYLLAVGIGLVCNGKAVLGLRPENISVAPNKLTISGGRCSEAPTVTAMKELAEEFVILATDGKEDRFVRYISFGESGEHLSDKQLKSLQEHAIESLSYADQSLAHEWLDCVVHPMETDNSVFKTVKINVCDRGEFSISHALPCVIEEYKTIDILVPRELLMPNGWEIKKVWFLENKNHTSLVAPFNELAERPRTDFTAWAKALIDNS</sequence>
<protein>
    <recommendedName>
        <fullName evidence="3">Nudix hydrolase domain-containing protein</fullName>
    </recommendedName>
</protein>
<organism evidence="1 2">
    <name type="scientific">Vibrio parahaemolyticus</name>
    <dbReference type="NCBI Taxonomy" id="670"/>
    <lineage>
        <taxon>Bacteria</taxon>
        <taxon>Pseudomonadati</taxon>
        <taxon>Pseudomonadota</taxon>
        <taxon>Gammaproteobacteria</taxon>
        <taxon>Vibrionales</taxon>
        <taxon>Vibrionaceae</taxon>
        <taxon>Vibrio</taxon>
    </lineage>
</organism>
<name>A0AAW8PZ27_VIBPH</name>